<feature type="transmembrane region" description="Helical" evidence="1">
    <location>
        <begin position="149"/>
        <end position="172"/>
    </location>
</feature>
<dbReference type="Proteomes" id="UP000663852">
    <property type="component" value="Unassembled WGS sequence"/>
</dbReference>
<dbReference type="SUPFAM" id="SSF81321">
    <property type="entry name" value="Family A G protein-coupled receptor-like"/>
    <property type="match status" value="1"/>
</dbReference>
<dbReference type="Gene3D" id="1.20.1070.10">
    <property type="entry name" value="Rhodopsin 7-helix transmembrane proteins"/>
    <property type="match status" value="1"/>
</dbReference>
<dbReference type="AlphaFoldDB" id="A0A814TWW7"/>
<organism evidence="3 4">
    <name type="scientific">Adineta ricciae</name>
    <name type="common">Rotifer</name>
    <dbReference type="NCBI Taxonomy" id="249248"/>
    <lineage>
        <taxon>Eukaryota</taxon>
        <taxon>Metazoa</taxon>
        <taxon>Spiralia</taxon>
        <taxon>Gnathifera</taxon>
        <taxon>Rotifera</taxon>
        <taxon>Eurotatoria</taxon>
        <taxon>Bdelloidea</taxon>
        <taxon>Adinetida</taxon>
        <taxon>Adinetidae</taxon>
        <taxon>Adineta</taxon>
    </lineage>
</organism>
<sequence>MSKNETSSNDTDYDYDYQDESEVFIPSAAIQFWTYLILQIPSLFCTIFLLYYLIFDRRLRQQIHNHVIIVLLFLSLFILAIDNSFYLDGWRLGHGNMRLSTPSFCLLWWFIDYGFYGAVSVFLVWASLERHILIFHRRQLLGTQRKVFYVHYLPLILLSVYLLGFYIGVLVFPPCQNVFYFNYIACGSSPCYQDISWLNTWDYFVNGILCNILEAIFSVSLLGRTVWKKCYAQSRFQWRKYRKMTIQLLSISTLSLCINLPQSLITLIQQIHPDLHDFGSSVEPYFFYLTGYVILLLPFVSLGCLPELWPRLLCWSQRGRRMIGPMTITAGGGQTVFVRTKHH</sequence>
<feature type="transmembrane region" description="Helical" evidence="1">
    <location>
        <begin position="203"/>
        <end position="223"/>
    </location>
</feature>
<evidence type="ECO:0000313" key="3">
    <source>
        <dbReference type="EMBL" id="CAF1163855.1"/>
    </source>
</evidence>
<reference evidence="3" key="1">
    <citation type="submission" date="2021-02" db="EMBL/GenBank/DDBJ databases">
        <authorList>
            <person name="Nowell W R."/>
        </authorList>
    </citation>
    <scope>NUCLEOTIDE SEQUENCE</scope>
</reference>
<dbReference type="EMBL" id="CAJNOJ010000036">
    <property type="protein sequence ID" value="CAF0914434.1"/>
    <property type="molecule type" value="Genomic_DNA"/>
</dbReference>
<keyword evidence="1" id="KW-0472">Membrane</keyword>
<name>A0A814TWW7_ADIRI</name>
<protein>
    <recommendedName>
        <fullName evidence="5">G-protein coupled receptors family 1 profile domain-containing protein</fullName>
    </recommendedName>
</protein>
<dbReference type="EMBL" id="CAJNOR010001559">
    <property type="protein sequence ID" value="CAF1163855.1"/>
    <property type="molecule type" value="Genomic_DNA"/>
</dbReference>
<gene>
    <name evidence="2" type="ORF">EDS130_LOCUS10443</name>
    <name evidence="3" type="ORF">XAT740_LOCUS21637</name>
</gene>
<dbReference type="Proteomes" id="UP000663828">
    <property type="component" value="Unassembled WGS sequence"/>
</dbReference>
<proteinExistence type="predicted"/>
<feature type="transmembrane region" description="Helical" evidence="1">
    <location>
        <begin position="106"/>
        <end position="128"/>
    </location>
</feature>
<accession>A0A814TWW7</accession>
<evidence type="ECO:0000313" key="4">
    <source>
        <dbReference type="Proteomes" id="UP000663828"/>
    </source>
</evidence>
<keyword evidence="1" id="KW-1133">Transmembrane helix</keyword>
<keyword evidence="4" id="KW-1185">Reference proteome</keyword>
<feature type="transmembrane region" description="Helical" evidence="1">
    <location>
        <begin position="32"/>
        <end position="55"/>
    </location>
</feature>
<feature type="transmembrane region" description="Helical" evidence="1">
    <location>
        <begin position="285"/>
        <end position="309"/>
    </location>
</feature>
<feature type="transmembrane region" description="Helical" evidence="1">
    <location>
        <begin position="244"/>
        <end position="265"/>
    </location>
</feature>
<comment type="caution">
    <text evidence="3">The sequence shown here is derived from an EMBL/GenBank/DDBJ whole genome shotgun (WGS) entry which is preliminary data.</text>
</comment>
<keyword evidence="1" id="KW-0812">Transmembrane</keyword>
<evidence type="ECO:0000313" key="2">
    <source>
        <dbReference type="EMBL" id="CAF0914434.1"/>
    </source>
</evidence>
<dbReference type="OrthoDB" id="10008125at2759"/>
<feature type="transmembrane region" description="Helical" evidence="1">
    <location>
        <begin position="67"/>
        <end position="86"/>
    </location>
</feature>
<evidence type="ECO:0008006" key="5">
    <source>
        <dbReference type="Google" id="ProtNLM"/>
    </source>
</evidence>
<evidence type="ECO:0000256" key="1">
    <source>
        <dbReference type="SAM" id="Phobius"/>
    </source>
</evidence>